<feature type="domain" description="Nitroreductase" evidence="3">
    <location>
        <begin position="7"/>
        <end position="71"/>
    </location>
</feature>
<reference evidence="4 5" key="1">
    <citation type="submission" date="2016-10" db="EMBL/GenBank/DDBJ databases">
        <title>Complete Genome Sequence of Peptococcaceae strain DCMF.</title>
        <authorList>
            <person name="Edwards R.J."/>
            <person name="Holland S.I."/>
            <person name="Deshpande N.P."/>
            <person name="Wong Y.K."/>
            <person name="Ertan H."/>
            <person name="Manefield M."/>
            <person name="Russell T.L."/>
            <person name="Lee M.J."/>
        </authorList>
    </citation>
    <scope>NUCLEOTIDE SEQUENCE [LARGE SCALE GENOMIC DNA]</scope>
    <source>
        <strain evidence="4 5">DCMF</strain>
    </source>
</reference>
<dbReference type="Gene3D" id="3.40.109.10">
    <property type="entry name" value="NADH Oxidase"/>
    <property type="match status" value="1"/>
</dbReference>
<gene>
    <name evidence="4" type="ORF">DCMF_09710</name>
</gene>
<dbReference type="InterPro" id="IPR029479">
    <property type="entry name" value="Nitroreductase"/>
</dbReference>
<accession>A0A3G1KS92</accession>
<dbReference type="Proteomes" id="UP000323521">
    <property type="component" value="Chromosome"/>
</dbReference>
<dbReference type="GO" id="GO:0016491">
    <property type="term" value="F:oxidoreductase activity"/>
    <property type="evidence" value="ECO:0007669"/>
    <property type="project" value="UniProtKB-KW"/>
</dbReference>
<dbReference type="Pfam" id="PF00881">
    <property type="entry name" value="Nitroreductase"/>
    <property type="match status" value="1"/>
</dbReference>
<evidence type="ECO:0000259" key="3">
    <source>
        <dbReference type="Pfam" id="PF00881"/>
    </source>
</evidence>
<dbReference type="PANTHER" id="PTHR43673">
    <property type="entry name" value="NAD(P)H NITROREDUCTASE YDGI-RELATED"/>
    <property type="match status" value="1"/>
</dbReference>
<evidence type="ECO:0000313" key="4">
    <source>
        <dbReference type="EMBL" id="ATW25015.1"/>
    </source>
</evidence>
<sequence>MDVWEAIKSRRSIRLFTDQSVTTEALTKLVEAGCWAPSGSNAQAWEYLIVTDPALMKKVLRFSPGLFQVPPAMIFVCTDRERALKKAGEMGRDLMCLLDGAMAAQNIMLQAHAMGLGTCVLKGFDQKAAQIILGMPENIIPELLIIVGVAKEAPQPPGRRPVKEVLHWERWEDR</sequence>
<keyword evidence="5" id="KW-1185">Reference proteome</keyword>
<dbReference type="InterPro" id="IPR000415">
    <property type="entry name" value="Nitroreductase-like"/>
</dbReference>
<evidence type="ECO:0000256" key="1">
    <source>
        <dbReference type="ARBA" id="ARBA00007118"/>
    </source>
</evidence>
<evidence type="ECO:0000256" key="2">
    <source>
        <dbReference type="ARBA" id="ARBA00023002"/>
    </source>
</evidence>
<dbReference type="RefSeq" id="WP_214659227.1">
    <property type="nucleotide sequence ID" value="NZ_CP017634.1"/>
</dbReference>
<comment type="similarity">
    <text evidence="1">Belongs to the nitroreductase family.</text>
</comment>
<protein>
    <recommendedName>
        <fullName evidence="3">Nitroreductase domain-containing protein</fullName>
    </recommendedName>
</protein>
<evidence type="ECO:0000313" key="5">
    <source>
        <dbReference type="Proteomes" id="UP000323521"/>
    </source>
</evidence>
<dbReference type="PANTHER" id="PTHR43673:SF10">
    <property type="entry name" value="NADH DEHYDROGENASE_NAD(P)H NITROREDUCTASE XCC3605-RELATED"/>
    <property type="match status" value="1"/>
</dbReference>
<dbReference type="AlphaFoldDB" id="A0A3G1KS92"/>
<dbReference type="SUPFAM" id="SSF55469">
    <property type="entry name" value="FMN-dependent nitroreductase-like"/>
    <property type="match status" value="1"/>
</dbReference>
<dbReference type="KEGG" id="fwa:DCMF_09710"/>
<dbReference type="EMBL" id="CP017634">
    <property type="protein sequence ID" value="ATW25015.1"/>
    <property type="molecule type" value="Genomic_DNA"/>
</dbReference>
<name>A0A3G1KS92_FORW1</name>
<proteinExistence type="inferred from homology"/>
<organism evidence="4 5">
    <name type="scientific">Formimonas warabiya</name>
    <dbReference type="NCBI Taxonomy" id="1761012"/>
    <lineage>
        <taxon>Bacteria</taxon>
        <taxon>Bacillati</taxon>
        <taxon>Bacillota</taxon>
        <taxon>Clostridia</taxon>
        <taxon>Eubacteriales</taxon>
        <taxon>Peptococcaceae</taxon>
        <taxon>Candidatus Formimonas</taxon>
    </lineage>
</organism>
<keyword evidence="2" id="KW-0560">Oxidoreductase</keyword>